<evidence type="ECO:0000256" key="1">
    <source>
        <dbReference type="ARBA" id="ARBA00004651"/>
    </source>
</evidence>
<keyword evidence="3" id="KW-1003">Cell membrane</keyword>
<dbReference type="GO" id="GO:0005886">
    <property type="term" value="C:plasma membrane"/>
    <property type="evidence" value="ECO:0007669"/>
    <property type="project" value="UniProtKB-SubCell"/>
</dbReference>
<comment type="similarity">
    <text evidence="8">Belongs to the binding-protein-dependent transport system permease family. LivHM subfamily.</text>
</comment>
<dbReference type="Proteomes" id="UP000323380">
    <property type="component" value="Unassembled WGS sequence"/>
</dbReference>
<keyword evidence="11" id="KW-1185">Reference proteome</keyword>
<dbReference type="EMBL" id="VSFG01000008">
    <property type="protein sequence ID" value="TYB42318.1"/>
    <property type="molecule type" value="Genomic_DNA"/>
</dbReference>
<dbReference type="STRING" id="1220554.GCA_001552135_01916"/>
<feature type="transmembrane region" description="Helical" evidence="9">
    <location>
        <begin position="43"/>
        <end position="71"/>
    </location>
</feature>
<dbReference type="InterPro" id="IPR001851">
    <property type="entry name" value="ABC_transp_permease"/>
</dbReference>
<name>A0A5D0ND36_9ACTN</name>
<dbReference type="AlphaFoldDB" id="A0A5D0ND36"/>
<evidence type="ECO:0000256" key="3">
    <source>
        <dbReference type="ARBA" id="ARBA00022475"/>
    </source>
</evidence>
<evidence type="ECO:0000256" key="7">
    <source>
        <dbReference type="ARBA" id="ARBA00023136"/>
    </source>
</evidence>
<dbReference type="InterPro" id="IPR052157">
    <property type="entry name" value="BCAA_transport_permease"/>
</dbReference>
<dbReference type="GO" id="GO:0022857">
    <property type="term" value="F:transmembrane transporter activity"/>
    <property type="evidence" value="ECO:0007669"/>
    <property type="project" value="InterPro"/>
</dbReference>
<evidence type="ECO:0000256" key="6">
    <source>
        <dbReference type="ARBA" id="ARBA00022989"/>
    </source>
</evidence>
<evidence type="ECO:0000256" key="4">
    <source>
        <dbReference type="ARBA" id="ARBA00022692"/>
    </source>
</evidence>
<keyword evidence="7 9" id="KW-0472">Membrane</keyword>
<comment type="caution">
    <text evidence="10">The sequence shown here is derived from an EMBL/GenBank/DDBJ whole genome shotgun (WGS) entry which is preliminary data.</text>
</comment>
<keyword evidence="4 9" id="KW-0812">Transmembrane</keyword>
<evidence type="ECO:0000313" key="10">
    <source>
        <dbReference type="EMBL" id="TYB42318.1"/>
    </source>
</evidence>
<feature type="transmembrane region" description="Helical" evidence="9">
    <location>
        <begin position="91"/>
        <end position="111"/>
    </location>
</feature>
<dbReference type="CDD" id="cd06582">
    <property type="entry name" value="TM_PBP1_LivH_like"/>
    <property type="match status" value="1"/>
</dbReference>
<dbReference type="PANTHER" id="PTHR11795">
    <property type="entry name" value="BRANCHED-CHAIN AMINO ACID TRANSPORT SYSTEM PERMEASE PROTEIN LIVH"/>
    <property type="match status" value="1"/>
</dbReference>
<sequence>MDRFIALLFAGFSTGAVYALVASGIVLVHKASGAVNFAQGDLLTLGAFVYLAFTGAMPPMAAVGLTIVVLFVAGGAIERIVFVPLRDQPRLTVAVATFGIALAIQAGLTVWQGSDPQSVPSAFGHGSVDVFGTPLPVLSLWTILITAIVFAGMYALFQFTQLGRMVRALAADREVAVLYGVPASGLNFLTFGLSGALAALGGVLLGPSIAISPMMGFSIVLFVFAAVTIGGFDSMGGVAASAVVLGVAQQLLTGYVSSAYTNAYPFLVMLALLLVRPTGLARPIAAERF</sequence>
<organism evidence="10 11">
    <name type="scientific">Actinomadura chibensis</name>
    <dbReference type="NCBI Taxonomy" id="392828"/>
    <lineage>
        <taxon>Bacteria</taxon>
        <taxon>Bacillati</taxon>
        <taxon>Actinomycetota</taxon>
        <taxon>Actinomycetes</taxon>
        <taxon>Streptosporangiales</taxon>
        <taxon>Thermomonosporaceae</taxon>
        <taxon>Actinomadura</taxon>
    </lineage>
</organism>
<feature type="transmembrane region" description="Helical" evidence="9">
    <location>
        <begin position="177"/>
        <end position="203"/>
    </location>
</feature>
<dbReference type="RefSeq" id="WP_067888053.1">
    <property type="nucleotide sequence ID" value="NZ_VSFG01000008.1"/>
</dbReference>
<keyword evidence="6 9" id="KW-1133">Transmembrane helix</keyword>
<evidence type="ECO:0000313" key="11">
    <source>
        <dbReference type="Proteomes" id="UP000323380"/>
    </source>
</evidence>
<accession>A0A5D0ND36</accession>
<evidence type="ECO:0000256" key="5">
    <source>
        <dbReference type="ARBA" id="ARBA00022970"/>
    </source>
</evidence>
<comment type="subcellular location">
    <subcellularLocation>
        <location evidence="1">Cell membrane</location>
        <topology evidence="1">Multi-pass membrane protein</topology>
    </subcellularLocation>
</comment>
<feature type="transmembrane region" description="Helical" evidence="9">
    <location>
        <begin position="138"/>
        <end position="157"/>
    </location>
</feature>
<evidence type="ECO:0000256" key="9">
    <source>
        <dbReference type="SAM" id="Phobius"/>
    </source>
</evidence>
<evidence type="ECO:0000256" key="8">
    <source>
        <dbReference type="ARBA" id="ARBA00037998"/>
    </source>
</evidence>
<gene>
    <name evidence="10" type="ORF">FXF69_31370</name>
</gene>
<dbReference type="Pfam" id="PF02653">
    <property type="entry name" value="BPD_transp_2"/>
    <property type="match status" value="1"/>
</dbReference>
<feature type="transmembrane region" description="Helical" evidence="9">
    <location>
        <begin position="209"/>
        <end position="229"/>
    </location>
</feature>
<dbReference type="GO" id="GO:0006865">
    <property type="term" value="P:amino acid transport"/>
    <property type="evidence" value="ECO:0007669"/>
    <property type="project" value="UniProtKB-KW"/>
</dbReference>
<protein>
    <submittedName>
        <fullName evidence="10">Branched-chain amino acid ABC transporter permease</fullName>
    </submittedName>
</protein>
<keyword evidence="2" id="KW-0813">Transport</keyword>
<dbReference type="PANTHER" id="PTHR11795:SF450">
    <property type="entry name" value="ABC TRANSPORTER PERMEASE PROTEIN"/>
    <property type="match status" value="1"/>
</dbReference>
<reference evidence="10 11" key="1">
    <citation type="submission" date="2019-08" db="EMBL/GenBank/DDBJ databases">
        <title>Actinomadura sp. nov. CYP1-5 isolated from mountain soil.</title>
        <authorList>
            <person name="Songsumanus A."/>
            <person name="Kuncharoen N."/>
            <person name="Kudo T."/>
            <person name="Yuki M."/>
            <person name="Igarashi Y."/>
            <person name="Tanasupawat S."/>
        </authorList>
    </citation>
    <scope>NUCLEOTIDE SEQUENCE [LARGE SCALE GENOMIC DNA]</scope>
    <source>
        <strain evidence="10 11">JCM 14158</strain>
    </source>
</reference>
<proteinExistence type="inferred from homology"/>
<evidence type="ECO:0000256" key="2">
    <source>
        <dbReference type="ARBA" id="ARBA00022448"/>
    </source>
</evidence>
<keyword evidence="5" id="KW-0029">Amino-acid transport</keyword>